<gene>
    <name evidence="2" type="ORF">SAMN05444277_10516</name>
</gene>
<dbReference type="OrthoDB" id="1356651at2"/>
<dbReference type="Pfam" id="PF01580">
    <property type="entry name" value="FtsK_SpoIIIE"/>
    <property type="match status" value="1"/>
</dbReference>
<proteinExistence type="predicted"/>
<dbReference type="EMBL" id="FOXQ01000005">
    <property type="protein sequence ID" value="SFQ07434.1"/>
    <property type="molecule type" value="Genomic_DNA"/>
</dbReference>
<keyword evidence="3" id="KW-1185">Reference proteome</keyword>
<protein>
    <submittedName>
        <fullName evidence="2">DNA sulfur modification protein DndE</fullName>
    </submittedName>
</protein>
<dbReference type="PANTHER" id="PTHR30121:SF6">
    <property type="entry name" value="SLR6007 PROTEIN"/>
    <property type="match status" value="1"/>
</dbReference>
<dbReference type="Proteomes" id="UP000199031">
    <property type="component" value="Unassembled WGS sequence"/>
</dbReference>
<evidence type="ECO:0000313" key="2">
    <source>
        <dbReference type="EMBL" id="SFQ07434.1"/>
    </source>
</evidence>
<dbReference type="InterPro" id="IPR051162">
    <property type="entry name" value="T4SS_component"/>
</dbReference>
<dbReference type="PANTHER" id="PTHR30121">
    <property type="entry name" value="UNCHARACTERIZED PROTEIN YJGR-RELATED"/>
    <property type="match status" value="1"/>
</dbReference>
<dbReference type="Gene3D" id="3.40.50.300">
    <property type="entry name" value="P-loop containing nucleotide triphosphate hydrolases"/>
    <property type="match status" value="1"/>
</dbReference>
<reference evidence="2 3" key="1">
    <citation type="submission" date="2016-10" db="EMBL/GenBank/DDBJ databases">
        <authorList>
            <person name="de Groot N.N."/>
        </authorList>
    </citation>
    <scope>NUCLEOTIDE SEQUENCE [LARGE SCALE GENOMIC DNA]</scope>
    <source>
        <strain evidence="2 3">DSM 28286</strain>
    </source>
</reference>
<name>A0A1I5VIP7_9BACT</name>
<dbReference type="GO" id="GO:0005524">
    <property type="term" value="F:ATP binding"/>
    <property type="evidence" value="ECO:0007669"/>
    <property type="project" value="InterPro"/>
</dbReference>
<feature type="domain" description="FtsK" evidence="1">
    <location>
        <begin position="163"/>
        <end position="232"/>
    </location>
</feature>
<sequence length="522" mass="60384">MLINIRTSEANKTVVQELSRKVFPGASENYISRVAFAYSISKGNHFDVNNKEHLLDSRGKEYKDDILFGNYRDYYIAIICQHYQVYKTDPNMAKYIKMHIDHGLQLMNKLFEENKNYSGLDFLLEYIEKGIESLEENTVTNEAILFDEQIRKNRVTSKAYYAERIKIKVGSSFDDEPIYFNINDTSIHNNAHVAIAGNSGTGKTYFANRFLEQVAAETKHQVNFIYLDFKGLKKEDEKALEPFFKKTKAVYIDAPQKPFPINPLAFIDNVNEKNKIMGINKFVDIITSYSNIGKVQQQTLKDATRNAFTAAKKGEYPSIKDIFNNIVSVDNRPSTLIEIMQTLSELDLFEPKVDFKNSFLNQNYYLSLSGDLPNNIRFTAVFLIINYIYNTFMNMDNAPIEGKYQGMRYVFLIDEAHVIFKEKKSQDLLEKILREIRSKGVSVILLSQGIEEFNQPSFDFSSMCETAFLFDIKDKTNLKMIERFLGIGDKYSSKLKMSMENIQKYQVVSNLKEYKVGELFKV</sequence>
<dbReference type="InterPro" id="IPR027417">
    <property type="entry name" value="P-loop_NTPase"/>
</dbReference>
<dbReference type="InterPro" id="IPR002543">
    <property type="entry name" value="FtsK_dom"/>
</dbReference>
<evidence type="ECO:0000259" key="1">
    <source>
        <dbReference type="Pfam" id="PF01580"/>
    </source>
</evidence>
<accession>A0A1I5VIP7</accession>
<organism evidence="2 3">
    <name type="scientific">Parafilimonas terrae</name>
    <dbReference type="NCBI Taxonomy" id="1465490"/>
    <lineage>
        <taxon>Bacteria</taxon>
        <taxon>Pseudomonadati</taxon>
        <taxon>Bacteroidota</taxon>
        <taxon>Chitinophagia</taxon>
        <taxon>Chitinophagales</taxon>
        <taxon>Chitinophagaceae</taxon>
        <taxon>Parafilimonas</taxon>
    </lineage>
</organism>
<dbReference type="RefSeq" id="WP_090657722.1">
    <property type="nucleotide sequence ID" value="NZ_FOXQ01000005.1"/>
</dbReference>
<dbReference type="InterPro" id="IPR014969">
    <property type="entry name" value="DNA_S_DndE"/>
</dbReference>
<dbReference type="GO" id="GO:0003677">
    <property type="term" value="F:DNA binding"/>
    <property type="evidence" value="ECO:0007669"/>
    <property type="project" value="InterPro"/>
</dbReference>
<dbReference type="Pfam" id="PF08870">
    <property type="entry name" value="DndE"/>
    <property type="match status" value="1"/>
</dbReference>
<dbReference type="InterPro" id="IPR038472">
    <property type="entry name" value="DndE_sf"/>
</dbReference>
<evidence type="ECO:0000313" key="3">
    <source>
        <dbReference type="Proteomes" id="UP000199031"/>
    </source>
</evidence>
<dbReference type="AlphaFoldDB" id="A0A1I5VIP7"/>
<dbReference type="Gene3D" id="1.10.1220.160">
    <property type="entry name" value="DNA sulphur modification protein DndE"/>
    <property type="match status" value="1"/>
</dbReference>
<dbReference type="STRING" id="1465490.SAMN05444277_10516"/>
<dbReference type="SUPFAM" id="SSF52540">
    <property type="entry name" value="P-loop containing nucleoside triphosphate hydrolases"/>
    <property type="match status" value="1"/>
</dbReference>